<gene>
    <name evidence="10" type="ORF">niasHT_020218</name>
</gene>
<dbReference type="PANTHER" id="PTHR15598:SF5">
    <property type="entry name" value="ENHANCER OF MRNA-DECAPPING PROTEIN 4"/>
    <property type="match status" value="1"/>
</dbReference>
<name>A0ABD2JGP7_9BILA</name>
<reference evidence="10 11" key="1">
    <citation type="submission" date="2024-10" db="EMBL/GenBank/DDBJ databases">
        <authorList>
            <person name="Kim D."/>
        </authorList>
    </citation>
    <scope>NUCLEOTIDE SEQUENCE [LARGE SCALE GENOMIC DNA]</scope>
    <source>
        <strain evidence="10">BH-2024</strain>
    </source>
</reference>
<keyword evidence="4" id="KW-0853">WD repeat</keyword>
<dbReference type="PANTHER" id="PTHR15598">
    <property type="entry name" value="ENHANCER OF MRNA-DECAPPING PROTEIN 4"/>
    <property type="match status" value="1"/>
</dbReference>
<evidence type="ECO:0000256" key="4">
    <source>
        <dbReference type="ARBA" id="ARBA00022574"/>
    </source>
</evidence>
<keyword evidence="6 7" id="KW-0175">Coiled coil</keyword>
<dbReference type="Proteomes" id="UP001620626">
    <property type="component" value="Unassembled WGS sequence"/>
</dbReference>
<dbReference type="EMBL" id="JBICBT010000973">
    <property type="protein sequence ID" value="KAL3089776.1"/>
    <property type="molecule type" value="Genomic_DNA"/>
</dbReference>
<accession>A0ABD2JGP7</accession>
<dbReference type="InterPro" id="IPR049404">
    <property type="entry name" value="EDC4_C"/>
</dbReference>
<feature type="domain" description="Enhancer of mRNA-decapping protein 4 C-terminal" evidence="9">
    <location>
        <begin position="740"/>
        <end position="838"/>
    </location>
</feature>
<dbReference type="InterPro" id="IPR044938">
    <property type="entry name" value="EDC4_C_sf"/>
</dbReference>
<evidence type="ECO:0000313" key="11">
    <source>
        <dbReference type="Proteomes" id="UP001620626"/>
    </source>
</evidence>
<evidence type="ECO:0000259" key="9">
    <source>
        <dbReference type="Pfam" id="PF21289"/>
    </source>
</evidence>
<evidence type="ECO:0000256" key="5">
    <source>
        <dbReference type="ARBA" id="ARBA00022737"/>
    </source>
</evidence>
<organism evidence="10 11">
    <name type="scientific">Heterodera trifolii</name>
    <dbReference type="NCBI Taxonomy" id="157864"/>
    <lineage>
        <taxon>Eukaryota</taxon>
        <taxon>Metazoa</taxon>
        <taxon>Ecdysozoa</taxon>
        <taxon>Nematoda</taxon>
        <taxon>Chromadorea</taxon>
        <taxon>Rhabditida</taxon>
        <taxon>Tylenchina</taxon>
        <taxon>Tylenchomorpha</taxon>
        <taxon>Tylenchoidea</taxon>
        <taxon>Heteroderidae</taxon>
        <taxon>Heteroderinae</taxon>
        <taxon>Heterodera</taxon>
    </lineage>
</organism>
<protein>
    <recommendedName>
        <fullName evidence="12">Enhancer of mRNA-decapping protein 4</fullName>
    </recommendedName>
</protein>
<dbReference type="Gene3D" id="1.10.220.100">
    <property type="entry name" value="conserved c-terminal region of ge- 1"/>
    <property type="match status" value="1"/>
</dbReference>
<comment type="caution">
    <text evidence="10">The sequence shown here is derived from an EMBL/GenBank/DDBJ whole genome shotgun (WGS) entry which is preliminary data.</text>
</comment>
<dbReference type="Pfam" id="PF16529">
    <property type="entry name" value="Ge1_WD40"/>
    <property type="match status" value="1"/>
</dbReference>
<evidence type="ECO:0000313" key="10">
    <source>
        <dbReference type="EMBL" id="KAL3089776.1"/>
    </source>
</evidence>
<feature type="domain" description="Enhancer of mRNA-decapping protein 4 WD40 repeat region" evidence="8">
    <location>
        <begin position="54"/>
        <end position="372"/>
    </location>
</feature>
<dbReference type="SUPFAM" id="SSF50978">
    <property type="entry name" value="WD40 repeat-like"/>
    <property type="match status" value="1"/>
</dbReference>
<evidence type="ECO:0000256" key="3">
    <source>
        <dbReference type="ARBA" id="ARBA00022490"/>
    </source>
</evidence>
<evidence type="ECO:0000259" key="8">
    <source>
        <dbReference type="Pfam" id="PF16529"/>
    </source>
</evidence>
<evidence type="ECO:0000256" key="1">
    <source>
        <dbReference type="ARBA" id="ARBA00004201"/>
    </source>
</evidence>
<evidence type="ECO:0008006" key="12">
    <source>
        <dbReference type="Google" id="ProtNLM"/>
    </source>
</evidence>
<evidence type="ECO:0000256" key="2">
    <source>
        <dbReference type="ARBA" id="ARBA00009639"/>
    </source>
</evidence>
<dbReference type="Gene3D" id="2.130.10.10">
    <property type="entry name" value="YVTN repeat-like/Quinoprotein amine dehydrogenase"/>
    <property type="match status" value="1"/>
</dbReference>
<keyword evidence="11" id="KW-1185">Reference proteome</keyword>
<dbReference type="InterPro" id="IPR045152">
    <property type="entry name" value="EDC4-like"/>
</dbReference>
<keyword evidence="5" id="KW-0677">Repeat</keyword>
<proteinExistence type="inferred from homology"/>
<dbReference type="InterPro" id="IPR036322">
    <property type="entry name" value="WD40_repeat_dom_sf"/>
</dbReference>
<dbReference type="InterPro" id="IPR032401">
    <property type="entry name" value="EDC4_WD40"/>
</dbReference>
<evidence type="ECO:0000256" key="7">
    <source>
        <dbReference type="SAM" id="Coils"/>
    </source>
</evidence>
<dbReference type="GO" id="GO:0000932">
    <property type="term" value="C:P-body"/>
    <property type="evidence" value="ECO:0007669"/>
    <property type="project" value="UniProtKB-SubCell"/>
</dbReference>
<dbReference type="AlphaFoldDB" id="A0ABD2JGP7"/>
<comment type="similarity">
    <text evidence="2">Belongs to the WD repeat EDC4 family.</text>
</comment>
<evidence type="ECO:0000256" key="6">
    <source>
        <dbReference type="ARBA" id="ARBA00023054"/>
    </source>
</evidence>
<feature type="coiled-coil region" evidence="7">
    <location>
        <begin position="572"/>
        <end position="622"/>
    </location>
</feature>
<keyword evidence="3" id="KW-0963">Cytoplasm</keyword>
<dbReference type="InterPro" id="IPR015943">
    <property type="entry name" value="WD40/YVTN_repeat-like_dom_sf"/>
</dbReference>
<comment type="subcellular location">
    <subcellularLocation>
        <location evidence="1">Cytoplasm</location>
        <location evidence="1">P-body</location>
    </subcellularLocation>
</comment>
<dbReference type="Pfam" id="PF21289">
    <property type="entry name" value="EDC4_C"/>
    <property type="match status" value="1"/>
</dbReference>
<sequence>MSSAGVTETLISPSSYIEKHTLSGLLTEDVLHFAIGKNITINVEEKAVPRVRDSARAKWKNLSDFKSDGVESGVTSGRILAVRDKLVAYRLYNESIGEAVRVMDCESHVRQLIKDFRQPVVDLQWASHVPLLAVLDTNANLYIYSVEVNGKNLTVSKYLNIIQEGDHISTDPGRLVWCPYIPEESDDADTEREDVHMLGVLQGPKVNVFQLHKIKRFVGRSEVSYSRVKEVPSGLLSVKLDSRISACRISPDATALAVATLDGFLSFFVIEEDTLQMASRIQPLNNNHIEEIIFLDNLFLNTQEQFWKYVTLASDNGRRLAIFDCDTWECLAKLRFECPNQVGRMEVLVEPNSHFLFLVDYDMSNMFCIELSNGLRSCSPLCFASCTLVTFSSQLVSVVPSRLTEHVSDIVGDLSLEEDEGIGGGNGVAFPQRTSAIATLVALTHKALSEITLELDRFFKVNPALALTTVAQLGRSRHHSQQNSEQHQTEEQPQIALLEEFSPITENAAKKGCKNDSSSLIFMPSANGTIVDQKLTDLMEQKFASLNERLEELSFQLFQMHKENENLRSTQNDNLSNVLEKISNELKLREERIEATVRKAGKESAEQMLRTSEQQLANCAVQMQRTIDLAQTRLAEQLHGSVERAVVPQVEVLCTQLFQQLNDTFRGGLQEFMDQLHSVSQQQTSMLAAVQAQSAVVAAAIGAKETIGDNGAPVHSNVGGTHSQSQHAPPIDEFALSRFIDGNQQRLAFELVINKGDQSLLNYVCSKVDPDDYFEVSVSNPSVPLPIPLLLGLLRMLSTKLDSETVLRFRYIENVLLSLNSKHSLLTIDEFQKMVLDEQQFRWTIEQLYKSINAFDNGEMNSALKRQLRISNQLIMNLLRTT</sequence>